<reference evidence="2" key="1">
    <citation type="journal article" date="2019" name="Int. J. Syst. Evol. Microbiol.">
        <title>The Global Catalogue of Microorganisms (GCM) 10K type strain sequencing project: providing services to taxonomists for standard genome sequencing and annotation.</title>
        <authorList>
            <consortium name="The Broad Institute Genomics Platform"/>
            <consortium name="The Broad Institute Genome Sequencing Center for Infectious Disease"/>
            <person name="Wu L."/>
            <person name="Ma J."/>
        </authorList>
    </citation>
    <scope>NUCLEOTIDE SEQUENCE [LARGE SCALE GENOMIC DNA]</scope>
    <source>
        <strain evidence="2">JCM 17805</strain>
    </source>
</reference>
<sequence length="68" mass="7083">MGQLCGLSESGACRIISVGINGIAGHNSDNTNDHHYLNQCVTSVTAGVINHDADADADADLFSDYLFG</sequence>
<comment type="caution">
    <text evidence="1">The sequence shown here is derived from an EMBL/GenBank/DDBJ whole genome shotgun (WGS) entry which is preliminary data.</text>
</comment>
<organism evidence="1 2">
    <name type="scientific">Kistimonas scapharcae</name>
    <dbReference type="NCBI Taxonomy" id="1036133"/>
    <lineage>
        <taxon>Bacteria</taxon>
        <taxon>Pseudomonadati</taxon>
        <taxon>Pseudomonadota</taxon>
        <taxon>Gammaproteobacteria</taxon>
        <taxon>Oceanospirillales</taxon>
        <taxon>Endozoicomonadaceae</taxon>
        <taxon>Kistimonas</taxon>
    </lineage>
</organism>
<proteinExistence type="predicted"/>
<accession>A0ABP8VAC1</accession>
<dbReference type="Proteomes" id="UP001500604">
    <property type="component" value="Unassembled WGS sequence"/>
</dbReference>
<keyword evidence="2" id="KW-1185">Reference proteome</keyword>
<name>A0ABP8VAC1_9GAMM</name>
<evidence type="ECO:0000313" key="2">
    <source>
        <dbReference type="Proteomes" id="UP001500604"/>
    </source>
</evidence>
<protein>
    <submittedName>
        <fullName evidence="1">Uncharacterized protein</fullName>
    </submittedName>
</protein>
<evidence type="ECO:0000313" key="1">
    <source>
        <dbReference type="EMBL" id="GAA4651965.1"/>
    </source>
</evidence>
<dbReference type="EMBL" id="BAABFL010000466">
    <property type="protein sequence ID" value="GAA4651965.1"/>
    <property type="molecule type" value="Genomic_DNA"/>
</dbReference>
<gene>
    <name evidence="1" type="ORF">GCM10023116_42490</name>
</gene>